<feature type="region of interest" description="Disordered" evidence="1">
    <location>
        <begin position="328"/>
        <end position="363"/>
    </location>
</feature>
<name>A0A8J8WNG1_CHIOP</name>
<evidence type="ECO:0000313" key="5">
    <source>
        <dbReference type="Proteomes" id="UP000770661"/>
    </source>
</evidence>
<sequence>MRPILASLLLVTTTTTTLRGKINTHPVTPFTSFLYSSRCLLLTYDQPQFLVAGLAAASDPLKPYGGGTVSLIDDVFSDPDHLVSPYDGHHIIQLLKTCGDQARHKVVVYLAANFTSNDNVKPTTTTSSTVSTTVTTTAANPDSGGGGGARGRGQRWSRSTVDEVDGSTVIIHLKELVVAANNLTNTNPSVILLVVIRKPFQVSQNCRWRSPGRRMIASFTFPRGDWQGVAPEGVVRNTSTQAAVVKVGPLERKDGSIPVRVSCLAGGTPVMTTEMTLGDLLRGLKTTTRGDTAVFFFNLGGGRLQATAGQEQAFTALLCNGKRIGVGGGQHLQGDPPHQDKKSDSLTHEGEEHDTGCDVAPLGSPQQVACSLPPPRLKKRTAMSPLVVVFSPRRRSPRVISVVMTGVLLARQLTLTGILPSFLSKGPTFTTAAWVEVFRTAPSGETPCQSPWGKMATWRSDSQRFTLLKALHNNTAPLDQQRFTAAVVHVAQDLCQSERVSRSKPQSRIIFTILWIAFTIMFVALLVAIAVVLIRGYREAVGWARTEEGQQMVRPARSQLFARGSDIQDFSAVSFLSTGHVLLGTMDIAAVMDIAVVPQQGCTSTDNLLQV</sequence>
<keyword evidence="2" id="KW-1133">Transmembrane helix</keyword>
<dbReference type="AlphaFoldDB" id="A0A8J8WNG1"/>
<keyword evidence="3" id="KW-0732">Signal</keyword>
<dbReference type="EMBL" id="JACEEZ010026147">
    <property type="protein sequence ID" value="KAG0694455.1"/>
    <property type="molecule type" value="Genomic_DNA"/>
</dbReference>
<keyword evidence="2" id="KW-0812">Transmembrane</keyword>
<evidence type="ECO:0000256" key="1">
    <source>
        <dbReference type="SAM" id="MobiDB-lite"/>
    </source>
</evidence>
<feature type="region of interest" description="Disordered" evidence="1">
    <location>
        <begin position="122"/>
        <end position="159"/>
    </location>
</feature>
<keyword evidence="5" id="KW-1185">Reference proteome</keyword>
<feature type="transmembrane region" description="Helical" evidence="2">
    <location>
        <begin position="509"/>
        <end position="534"/>
    </location>
</feature>
<keyword evidence="2" id="KW-0472">Membrane</keyword>
<feature type="compositionally biased region" description="Low complexity" evidence="1">
    <location>
        <begin position="123"/>
        <end position="137"/>
    </location>
</feature>
<organism evidence="4 5">
    <name type="scientific">Chionoecetes opilio</name>
    <name type="common">Atlantic snow crab</name>
    <name type="synonym">Cancer opilio</name>
    <dbReference type="NCBI Taxonomy" id="41210"/>
    <lineage>
        <taxon>Eukaryota</taxon>
        <taxon>Metazoa</taxon>
        <taxon>Ecdysozoa</taxon>
        <taxon>Arthropoda</taxon>
        <taxon>Crustacea</taxon>
        <taxon>Multicrustacea</taxon>
        <taxon>Malacostraca</taxon>
        <taxon>Eumalacostraca</taxon>
        <taxon>Eucarida</taxon>
        <taxon>Decapoda</taxon>
        <taxon>Pleocyemata</taxon>
        <taxon>Brachyura</taxon>
        <taxon>Eubrachyura</taxon>
        <taxon>Majoidea</taxon>
        <taxon>Majidae</taxon>
        <taxon>Chionoecetes</taxon>
    </lineage>
</organism>
<gene>
    <name evidence="4" type="ORF">GWK47_027236</name>
</gene>
<dbReference type="OrthoDB" id="6341654at2759"/>
<feature type="signal peptide" evidence="3">
    <location>
        <begin position="1"/>
        <end position="19"/>
    </location>
</feature>
<reference evidence="4" key="1">
    <citation type="submission" date="2020-07" db="EMBL/GenBank/DDBJ databases">
        <title>The High-quality genome of the commercially important snow crab, Chionoecetes opilio.</title>
        <authorList>
            <person name="Jeong J.-H."/>
            <person name="Ryu S."/>
        </authorList>
    </citation>
    <scope>NUCLEOTIDE SEQUENCE</scope>
    <source>
        <strain evidence="4">MADBK_172401_WGS</strain>
        <tissue evidence="4">Digestive gland</tissue>
    </source>
</reference>
<protein>
    <submittedName>
        <fullName evidence="4">Uncharacterized protein</fullName>
    </submittedName>
</protein>
<evidence type="ECO:0000256" key="3">
    <source>
        <dbReference type="SAM" id="SignalP"/>
    </source>
</evidence>
<accession>A0A8J8WNG1</accession>
<dbReference type="Proteomes" id="UP000770661">
    <property type="component" value="Unassembled WGS sequence"/>
</dbReference>
<evidence type="ECO:0000313" key="4">
    <source>
        <dbReference type="EMBL" id="KAG0694455.1"/>
    </source>
</evidence>
<feature type="chain" id="PRO_5035175119" evidence="3">
    <location>
        <begin position="20"/>
        <end position="611"/>
    </location>
</feature>
<comment type="caution">
    <text evidence="4">The sequence shown here is derived from an EMBL/GenBank/DDBJ whole genome shotgun (WGS) entry which is preliminary data.</text>
</comment>
<feature type="compositionally biased region" description="Basic and acidic residues" evidence="1">
    <location>
        <begin position="337"/>
        <end position="356"/>
    </location>
</feature>
<proteinExistence type="predicted"/>
<evidence type="ECO:0000256" key="2">
    <source>
        <dbReference type="SAM" id="Phobius"/>
    </source>
</evidence>